<dbReference type="Proteomes" id="UP000800094">
    <property type="component" value="Unassembled WGS sequence"/>
</dbReference>
<proteinExistence type="predicted"/>
<dbReference type="AlphaFoldDB" id="A0A6A6I9T6"/>
<accession>A0A6A6I9T6</accession>
<evidence type="ECO:0000313" key="2">
    <source>
        <dbReference type="Proteomes" id="UP000800094"/>
    </source>
</evidence>
<keyword evidence="2" id="KW-1185">Reference proteome</keyword>
<reference evidence="1" key="1">
    <citation type="journal article" date="2020" name="Stud. Mycol.">
        <title>101 Dothideomycetes genomes: a test case for predicting lifestyles and emergence of pathogens.</title>
        <authorList>
            <person name="Haridas S."/>
            <person name="Albert R."/>
            <person name="Binder M."/>
            <person name="Bloem J."/>
            <person name="Labutti K."/>
            <person name="Salamov A."/>
            <person name="Andreopoulos B."/>
            <person name="Baker S."/>
            <person name="Barry K."/>
            <person name="Bills G."/>
            <person name="Bluhm B."/>
            <person name="Cannon C."/>
            <person name="Castanera R."/>
            <person name="Culley D."/>
            <person name="Daum C."/>
            <person name="Ezra D."/>
            <person name="Gonzalez J."/>
            <person name="Henrissat B."/>
            <person name="Kuo A."/>
            <person name="Liang C."/>
            <person name="Lipzen A."/>
            <person name="Lutzoni F."/>
            <person name="Magnuson J."/>
            <person name="Mondo S."/>
            <person name="Nolan M."/>
            <person name="Ohm R."/>
            <person name="Pangilinan J."/>
            <person name="Park H.-J."/>
            <person name="Ramirez L."/>
            <person name="Alfaro M."/>
            <person name="Sun H."/>
            <person name="Tritt A."/>
            <person name="Yoshinaga Y."/>
            <person name="Zwiers L.-H."/>
            <person name="Turgeon B."/>
            <person name="Goodwin S."/>
            <person name="Spatafora J."/>
            <person name="Crous P."/>
            <person name="Grigoriev I."/>
        </authorList>
    </citation>
    <scope>NUCLEOTIDE SEQUENCE</scope>
    <source>
        <strain evidence="1">CBS 122368</strain>
    </source>
</reference>
<gene>
    <name evidence="1" type="ORF">BU26DRAFT_339515</name>
</gene>
<dbReference type="OrthoDB" id="3787841at2759"/>
<name>A0A6A6I9T6_9PLEO</name>
<sequence>MNGNFFDPLGEWEDRNTVYTLVVHIPSRPPRRYVPQVHATPAPQDKSKYDCLKHSDLKDMKKETIKIKSHDFPWQLRCQHVRWKTECKEGCYVREKGGDIARSTCKRADCEGHVYMGSVKGKVSDDGEACSEKVSDDRVACFGKKGERLVCLG</sequence>
<organism evidence="1 2">
    <name type="scientific">Trematosphaeria pertusa</name>
    <dbReference type="NCBI Taxonomy" id="390896"/>
    <lineage>
        <taxon>Eukaryota</taxon>
        <taxon>Fungi</taxon>
        <taxon>Dikarya</taxon>
        <taxon>Ascomycota</taxon>
        <taxon>Pezizomycotina</taxon>
        <taxon>Dothideomycetes</taxon>
        <taxon>Pleosporomycetidae</taxon>
        <taxon>Pleosporales</taxon>
        <taxon>Massarineae</taxon>
        <taxon>Trematosphaeriaceae</taxon>
        <taxon>Trematosphaeria</taxon>
    </lineage>
</organism>
<dbReference type="EMBL" id="ML987197">
    <property type="protein sequence ID" value="KAF2247017.1"/>
    <property type="molecule type" value="Genomic_DNA"/>
</dbReference>
<dbReference type="GeneID" id="54575620"/>
<dbReference type="RefSeq" id="XP_033682021.1">
    <property type="nucleotide sequence ID" value="XM_033822290.1"/>
</dbReference>
<evidence type="ECO:0000313" key="1">
    <source>
        <dbReference type="EMBL" id="KAF2247017.1"/>
    </source>
</evidence>
<protein>
    <submittedName>
        <fullName evidence="1">Uncharacterized protein</fullName>
    </submittedName>
</protein>